<feature type="transmembrane region" description="Helical" evidence="1">
    <location>
        <begin position="170"/>
        <end position="187"/>
    </location>
</feature>
<dbReference type="RefSeq" id="WP_218281838.1">
    <property type="nucleotide sequence ID" value="NZ_CP078093.1"/>
</dbReference>
<dbReference type="InterPro" id="IPR003675">
    <property type="entry name" value="Rce1/LyrA-like_dom"/>
</dbReference>
<keyword evidence="4" id="KW-1185">Reference proteome</keyword>
<keyword evidence="1" id="KW-0472">Membrane</keyword>
<feature type="transmembrane region" description="Helical" evidence="1">
    <location>
        <begin position="98"/>
        <end position="117"/>
    </location>
</feature>
<accession>A0ABX8R7X7</accession>
<feature type="transmembrane region" description="Helical" evidence="1">
    <location>
        <begin position="241"/>
        <end position="262"/>
    </location>
</feature>
<dbReference type="GO" id="GO:0008237">
    <property type="term" value="F:metallopeptidase activity"/>
    <property type="evidence" value="ECO:0007669"/>
    <property type="project" value="UniProtKB-KW"/>
</dbReference>
<protein>
    <submittedName>
        <fullName evidence="3">CPBP family intramembrane metalloprotease</fullName>
    </submittedName>
</protein>
<keyword evidence="1" id="KW-1133">Transmembrane helix</keyword>
<reference evidence="3" key="1">
    <citation type="submission" date="2021-07" db="EMBL/GenBank/DDBJ databases">
        <title>Complete genome sequence of Crassaminicella sp. 143-21, isolated from a deep-sea hydrothermal vent.</title>
        <authorList>
            <person name="Li X."/>
        </authorList>
    </citation>
    <scope>NUCLEOTIDE SEQUENCE</scope>
    <source>
        <strain evidence="3">143-21</strain>
    </source>
</reference>
<evidence type="ECO:0000313" key="4">
    <source>
        <dbReference type="Proteomes" id="UP000886818"/>
    </source>
</evidence>
<feature type="transmembrane region" description="Helical" evidence="1">
    <location>
        <begin position="12"/>
        <end position="35"/>
    </location>
</feature>
<gene>
    <name evidence="3" type="ORF">KVH43_06930</name>
</gene>
<dbReference type="PANTHER" id="PTHR36435:SF1">
    <property type="entry name" value="CAAX AMINO TERMINAL PROTEASE FAMILY PROTEIN"/>
    <property type="match status" value="1"/>
</dbReference>
<sequence>MKKYLKMVGNIFMYSIIYFVLQIAAIFAGSIFYAIKYAGKVPNEELVGKIQEGITQNTFIFVATAAIVTLVIYMLILRNKEENLWQRCKFEKLSVKQYIWIVLGLISLSFVSSNVVMSTQHLFKSYEQVSKSIAAGSASFLGAICVLILLPIFEEVLFRGLIFNELRKHINIIISVALQALIFGLFHGNMLQGIYTFFLGIILAIIYVWSKSIWAPIVGHIVYNIMGIIVFPRILNYSIKFATILIIPGVIASVGFMIPLYLQYKRSYEELSNVDASIQS</sequence>
<evidence type="ECO:0000256" key="1">
    <source>
        <dbReference type="SAM" id="Phobius"/>
    </source>
</evidence>
<organism evidence="3 4">
    <name type="scientific">Crassaminicella indica</name>
    <dbReference type="NCBI Taxonomy" id="2855394"/>
    <lineage>
        <taxon>Bacteria</taxon>
        <taxon>Bacillati</taxon>
        <taxon>Bacillota</taxon>
        <taxon>Clostridia</taxon>
        <taxon>Eubacteriales</taxon>
        <taxon>Clostridiaceae</taxon>
        <taxon>Crassaminicella</taxon>
    </lineage>
</organism>
<dbReference type="Pfam" id="PF02517">
    <property type="entry name" value="Rce1-like"/>
    <property type="match status" value="1"/>
</dbReference>
<dbReference type="Proteomes" id="UP000886818">
    <property type="component" value="Chromosome"/>
</dbReference>
<dbReference type="InterPro" id="IPR052710">
    <property type="entry name" value="CAAX_protease"/>
</dbReference>
<feature type="domain" description="CAAX prenyl protease 2/Lysostaphin resistance protein A-like" evidence="2">
    <location>
        <begin position="139"/>
        <end position="226"/>
    </location>
</feature>
<keyword evidence="3" id="KW-0378">Hydrolase</keyword>
<feature type="transmembrane region" description="Helical" evidence="1">
    <location>
        <begin position="137"/>
        <end position="158"/>
    </location>
</feature>
<evidence type="ECO:0000313" key="3">
    <source>
        <dbReference type="EMBL" id="QXM05138.1"/>
    </source>
</evidence>
<keyword evidence="1" id="KW-0812">Transmembrane</keyword>
<evidence type="ECO:0000259" key="2">
    <source>
        <dbReference type="Pfam" id="PF02517"/>
    </source>
</evidence>
<feature type="transmembrane region" description="Helical" evidence="1">
    <location>
        <begin position="55"/>
        <end position="77"/>
    </location>
</feature>
<feature type="transmembrane region" description="Helical" evidence="1">
    <location>
        <begin position="193"/>
        <end position="210"/>
    </location>
</feature>
<keyword evidence="3" id="KW-0645">Protease</keyword>
<name>A0ABX8R7X7_9CLOT</name>
<dbReference type="EMBL" id="CP078093">
    <property type="protein sequence ID" value="QXM05138.1"/>
    <property type="molecule type" value="Genomic_DNA"/>
</dbReference>
<feature type="transmembrane region" description="Helical" evidence="1">
    <location>
        <begin position="217"/>
        <end position="235"/>
    </location>
</feature>
<dbReference type="PANTHER" id="PTHR36435">
    <property type="entry name" value="SLR1288 PROTEIN"/>
    <property type="match status" value="1"/>
</dbReference>
<keyword evidence="3" id="KW-0482">Metalloprotease</keyword>
<proteinExistence type="predicted"/>